<evidence type="ECO:0008006" key="7">
    <source>
        <dbReference type="Google" id="ProtNLM"/>
    </source>
</evidence>
<dbReference type="Gene3D" id="3.40.50.300">
    <property type="entry name" value="P-loop containing nucleotide triphosphate hydrolases"/>
    <property type="match status" value="1"/>
</dbReference>
<dbReference type="OrthoDB" id="3598281at2759"/>
<evidence type="ECO:0000256" key="2">
    <source>
        <dbReference type="SAM" id="MobiDB-lite"/>
    </source>
</evidence>
<accession>A0A2J5HU02</accession>
<dbReference type="PANTHER" id="PTHR36681">
    <property type="entry name" value="NUCLEAR GTPASE, GERMINAL CENTER-ASSOCIATED, TANDEM DUPLICATE 3"/>
    <property type="match status" value="1"/>
</dbReference>
<protein>
    <recommendedName>
        <fullName evidence="7">P-loop containing nucleoside triphosphate hydrolase protein</fullName>
    </recommendedName>
</protein>
<feature type="compositionally biased region" description="Acidic residues" evidence="2">
    <location>
        <begin position="1071"/>
        <end position="1080"/>
    </location>
</feature>
<gene>
    <name evidence="5" type="ORF">BDW42DRAFT_185827</name>
</gene>
<dbReference type="InterPro" id="IPR045063">
    <property type="entry name" value="Dynamin_N"/>
</dbReference>
<feature type="region of interest" description="Disordered" evidence="2">
    <location>
        <begin position="1060"/>
        <end position="1080"/>
    </location>
</feature>
<evidence type="ECO:0000313" key="6">
    <source>
        <dbReference type="Proteomes" id="UP000235023"/>
    </source>
</evidence>
<feature type="coiled-coil region" evidence="1">
    <location>
        <begin position="491"/>
        <end position="525"/>
    </location>
</feature>
<proteinExistence type="predicted"/>
<dbReference type="SUPFAM" id="SSF52540">
    <property type="entry name" value="P-loop containing nucleoside triphosphate hydrolases"/>
    <property type="match status" value="1"/>
</dbReference>
<dbReference type="InterPro" id="IPR056024">
    <property type="entry name" value="DUF7605"/>
</dbReference>
<dbReference type="Proteomes" id="UP000235023">
    <property type="component" value="Unassembled WGS sequence"/>
</dbReference>
<reference evidence="6" key="1">
    <citation type="submission" date="2017-12" db="EMBL/GenBank/DDBJ databases">
        <authorList>
            <consortium name="DOE Joint Genome Institute"/>
            <person name="Mondo S.J."/>
            <person name="Kjaerbolling I."/>
            <person name="Vesth T.C."/>
            <person name="Frisvad J.C."/>
            <person name="Nybo J.L."/>
            <person name="Theobald S."/>
            <person name="Kuo A."/>
            <person name="Bowyer P."/>
            <person name="Matsuda Y."/>
            <person name="Lyhne E.K."/>
            <person name="Kogle M.E."/>
            <person name="Clum A."/>
            <person name="Lipzen A."/>
            <person name="Salamov A."/>
            <person name="Ngan C.Y."/>
            <person name="Daum C."/>
            <person name="Chiniquy J."/>
            <person name="Barry K."/>
            <person name="LaButti K."/>
            <person name="Haridas S."/>
            <person name="Simmons B.A."/>
            <person name="Magnuson J.K."/>
            <person name="Mortensen U.H."/>
            <person name="Larsen T.O."/>
            <person name="Grigoriev I.V."/>
            <person name="Baker S.E."/>
            <person name="Andersen M.R."/>
            <person name="Nordberg H.P."/>
            <person name="Cantor M.N."/>
            <person name="Hua S.X."/>
        </authorList>
    </citation>
    <scope>NUCLEOTIDE SEQUENCE [LARGE SCALE GENOMIC DNA]</scope>
    <source>
        <strain evidence="6">IBT 19404</strain>
    </source>
</reference>
<keyword evidence="6" id="KW-1185">Reference proteome</keyword>
<sequence length="1080" mass="119250">MESTQEVNYLDQKIALLLHSFEHGDFHPGLFSSSTTASASGSATSRVVSVVPAPNENWPTLPPILRENLLVKAKLLLTSVGYGLQMAQYEELAVSIYGDGRGVVSVTAFKESLDSLARAAMQLTIGAGYNNTGKNPKTDSTLTTLEERVRRSLPLLNELQTLLQNANTSTDTNTAWAKEATRITSLAAPPKVYIAVTGNTGTGKSSLINALIDEERILTTNCMRAATAVAIEIAYNADSAVRYRAEIEFVTAAEWERELVALKQALRAEEDAVAVGQLASDSEAAVALDKIRAVYPHLRTAGDVLGAEVGILMASPALRERLGGRVLLGEDDVKLFAKKLRGFIDSRAGGKKRKKSSGKEGEAAADEGGIWPLIRVVRVFLKSAALATGAVLVDLPGVYDSNAGRTAVSLEYKKRCAAHWVVAPINRAVDDKVAHELLDDSSRMQMHMDNAFNDITFICTKTDDISVAEVQESLRLEESAVESDQEQLTRRQELQARLTELCMKRDIIQDELEAVDDSVEKLEAQLAKTPTDLSETSPNKRKHSDITLSGSVTPEGDGFPTVEASPASRRTSEQSSREQLTTHYASVKSKQKGLNAQRKQLRQEVTIAEEELRTLGELSEQGKARREQAKRQCIEARNTYSKQEIKRGFVQILRETDQELYESPSRPARDYRAAEEQLPVFCVSTRAYQWMQGRMPKESVVEGFTTLEQTGIPQLQQHCISLTERAREAAARRFLVELNRLLQSLSVWTTPNPSAAKLSEEQRRAIEVGFTQAGDDLKDAWQGHRAQFGQNLKQAIDVVIAARIPDALARGQEKFPRAARRWNTTMRYNTYQAICRGDGVFGRHNLNQELANLALRRLVAAWRAVFDEVVPQLTLDLQHELDRSLRQFHTAALASVDKTPASVSQRLSRIKEATAESFAQHLRTTEEGIRNGSKDPHRGFAESIAEGLRGTYQACANQHGRGTLRRIHRIMSDTARTRSQAVFQHSTLRLISDLATLQRNSDSQLQNIEATFTGVVRDYHAALVAPQIQQATASQAQIKTAVQTLVEKMETTLQLEAILTPSSSPTVTKEEDVEATDDGH</sequence>
<feature type="domain" description="DUF7605" evidence="4">
    <location>
        <begin position="816"/>
        <end position="976"/>
    </location>
</feature>
<name>A0A2J5HU02_9EURO</name>
<evidence type="ECO:0000313" key="5">
    <source>
        <dbReference type="EMBL" id="PLN80815.1"/>
    </source>
</evidence>
<dbReference type="EMBL" id="KZ559543">
    <property type="protein sequence ID" value="PLN80815.1"/>
    <property type="molecule type" value="Genomic_DNA"/>
</dbReference>
<keyword evidence="1" id="KW-0175">Coiled coil</keyword>
<dbReference type="Pfam" id="PF00350">
    <property type="entry name" value="Dynamin_N"/>
    <property type="match status" value="1"/>
</dbReference>
<dbReference type="Pfam" id="PF24564">
    <property type="entry name" value="DUF7605"/>
    <property type="match status" value="1"/>
</dbReference>
<dbReference type="CDD" id="cd00882">
    <property type="entry name" value="Ras_like_GTPase"/>
    <property type="match status" value="1"/>
</dbReference>
<evidence type="ECO:0000259" key="3">
    <source>
        <dbReference type="Pfam" id="PF00350"/>
    </source>
</evidence>
<dbReference type="PANTHER" id="PTHR36681:SF3">
    <property type="entry name" value="NUCLEAR GTPASE, GERMINAL CENTER-ASSOCIATED, TANDEM DUPLICATE 3"/>
    <property type="match status" value="1"/>
</dbReference>
<organism evidence="5 6">
    <name type="scientific">Aspergillus taichungensis</name>
    <dbReference type="NCBI Taxonomy" id="482145"/>
    <lineage>
        <taxon>Eukaryota</taxon>
        <taxon>Fungi</taxon>
        <taxon>Dikarya</taxon>
        <taxon>Ascomycota</taxon>
        <taxon>Pezizomycotina</taxon>
        <taxon>Eurotiomycetes</taxon>
        <taxon>Eurotiomycetidae</taxon>
        <taxon>Eurotiales</taxon>
        <taxon>Aspergillaceae</taxon>
        <taxon>Aspergillus</taxon>
        <taxon>Aspergillus subgen. Circumdati</taxon>
    </lineage>
</organism>
<feature type="domain" description="Dynamin N-terminal" evidence="3">
    <location>
        <begin position="194"/>
        <end position="438"/>
    </location>
</feature>
<dbReference type="InterPro" id="IPR027417">
    <property type="entry name" value="P-loop_NTPase"/>
</dbReference>
<feature type="region of interest" description="Disordered" evidence="2">
    <location>
        <begin position="527"/>
        <end position="597"/>
    </location>
</feature>
<dbReference type="AlphaFoldDB" id="A0A2J5HU02"/>
<evidence type="ECO:0000256" key="1">
    <source>
        <dbReference type="SAM" id="Coils"/>
    </source>
</evidence>
<evidence type="ECO:0000259" key="4">
    <source>
        <dbReference type="Pfam" id="PF24564"/>
    </source>
</evidence>